<protein>
    <submittedName>
        <fullName evidence="1">Uncharacterized protein</fullName>
    </submittedName>
</protein>
<dbReference type="EMBL" id="BAABGT010000086">
    <property type="protein sequence ID" value="GAA4554815.1"/>
    <property type="molecule type" value="Genomic_DNA"/>
</dbReference>
<keyword evidence="2" id="KW-1185">Reference proteome</keyword>
<organism evidence="1 2">
    <name type="scientific">Pseudonocardia xishanensis</name>
    <dbReference type="NCBI Taxonomy" id="630995"/>
    <lineage>
        <taxon>Bacteria</taxon>
        <taxon>Bacillati</taxon>
        <taxon>Actinomycetota</taxon>
        <taxon>Actinomycetes</taxon>
        <taxon>Pseudonocardiales</taxon>
        <taxon>Pseudonocardiaceae</taxon>
        <taxon>Pseudonocardia</taxon>
    </lineage>
</organism>
<accession>A0ABP8S0B3</accession>
<name>A0ABP8S0B3_9PSEU</name>
<comment type="caution">
    <text evidence="1">The sequence shown here is derived from an EMBL/GenBank/DDBJ whole genome shotgun (WGS) entry which is preliminary data.</text>
</comment>
<dbReference type="Proteomes" id="UP001501598">
    <property type="component" value="Unassembled WGS sequence"/>
</dbReference>
<evidence type="ECO:0000313" key="1">
    <source>
        <dbReference type="EMBL" id="GAA4554815.1"/>
    </source>
</evidence>
<reference evidence="2" key="1">
    <citation type="journal article" date="2019" name="Int. J. Syst. Evol. Microbiol.">
        <title>The Global Catalogue of Microorganisms (GCM) 10K type strain sequencing project: providing services to taxonomists for standard genome sequencing and annotation.</title>
        <authorList>
            <consortium name="The Broad Institute Genomics Platform"/>
            <consortium name="The Broad Institute Genome Sequencing Center for Infectious Disease"/>
            <person name="Wu L."/>
            <person name="Ma J."/>
        </authorList>
    </citation>
    <scope>NUCLEOTIDE SEQUENCE [LARGE SCALE GENOMIC DNA]</scope>
    <source>
        <strain evidence="2">JCM 17906</strain>
    </source>
</reference>
<dbReference type="RefSeq" id="WP_345424375.1">
    <property type="nucleotide sequence ID" value="NZ_BAABGT010000086.1"/>
</dbReference>
<proteinExistence type="predicted"/>
<sequence length="72" mass="7915">MDFTAQIPEDEAAFIAAASKAFDIEPGEVIRLAMGVFRNELNSNGRDHIATLAKTYPAPSASERDKWFIDEG</sequence>
<gene>
    <name evidence="1" type="ORF">GCM10023175_53680</name>
</gene>
<evidence type="ECO:0000313" key="2">
    <source>
        <dbReference type="Proteomes" id="UP001501598"/>
    </source>
</evidence>